<name>A0A369W9Q9_9GAMM</name>
<gene>
    <name evidence="2" type="ORF">DV711_14030</name>
</gene>
<proteinExistence type="predicted"/>
<dbReference type="Pfam" id="PF03413">
    <property type="entry name" value="PepSY"/>
    <property type="match status" value="1"/>
</dbReference>
<comment type="caution">
    <text evidence="2">The sequence shown here is derived from an EMBL/GenBank/DDBJ whole genome shotgun (WGS) entry which is preliminary data.</text>
</comment>
<reference evidence="2 3" key="1">
    <citation type="submission" date="2018-07" db="EMBL/GenBank/DDBJ databases">
        <title>Motiliproteus coralliicola sp. nov., a bacterium isolated from Coral.</title>
        <authorList>
            <person name="Wang G."/>
        </authorList>
    </citation>
    <scope>NUCLEOTIDE SEQUENCE [LARGE SCALE GENOMIC DNA]</scope>
    <source>
        <strain evidence="2 3">C34</strain>
    </source>
</reference>
<dbReference type="AlphaFoldDB" id="A0A369W9Q9"/>
<keyword evidence="3" id="KW-1185">Reference proteome</keyword>
<dbReference type="InterPro" id="IPR025711">
    <property type="entry name" value="PepSY"/>
</dbReference>
<accession>A0A369W9Q9</accession>
<dbReference type="Proteomes" id="UP000253769">
    <property type="component" value="Unassembled WGS sequence"/>
</dbReference>
<evidence type="ECO:0000259" key="1">
    <source>
        <dbReference type="Pfam" id="PF03413"/>
    </source>
</evidence>
<sequence>MLTTPVLQAAEPIGRDRAAEMVQQRYGGKVLDLKRVGSGNKMAYRVKLLQPSGRVKLILIDATSGKALPFKGRQ</sequence>
<evidence type="ECO:0000313" key="3">
    <source>
        <dbReference type="Proteomes" id="UP000253769"/>
    </source>
</evidence>
<organism evidence="2 3">
    <name type="scientific">Motiliproteus coralliicola</name>
    <dbReference type="NCBI Taxonomy" id="2283196"/>
    <lineage>
        <taxon>Bacteria</taxon>
        <taxon>Pseudomonadati</taxon>
        <taxon>Pseudomonadota</taxon>
        <taxon>Gammaproteobacteria</taxon>
        <taxon>Oceanospirillales</taxon>
        <taxon>Oceanospirillaceae</taxon>
        <taxon>Motiliproteus</taxon>
    </lineage>
</organism>
<evidence type="ECO:0000313" key="2">
    <source>
        <dbReference type="EMBL" id="RDE18740.1"/>
    </source>
</evidence>
<protein>
    <recommendedName>
        <fullName evidence="1">PepSY domain-containing protein</fullName>
    </recommendedName>
</protein>
<dbReference type="EMBL" id="QQOH01000004">
    <property type="protein sequence ID" value="RDE18740.1"/>
    <property type="molecule type" value="Genomic_DNA"/>
</dbReference>
<feature type="domain" description="PepSY" evidence="1">
    <location>
        <begin position="13"/>
        <end position="68"/>
    </location>
</feature>